<evidence type="ECO:0000256" key="13">
    <source>
        <dbReference type="SAM" id="Phobius"/>
    </source>
</evidence>
<dbReference type="FunFam" id="2.60.40.2310:FF:000001">
    <property type="entry name" value="Subtilisin-like protease SBT1.5"/>
    <property type="match status" value="1"/>
</dbReference>
<keyword evidence="13" id="KW-1133">Transmembrane helix</keyword>
<evidence type="ECO:0000256" key="12">
    <source>
        <dbReference type="PROSITE-ProRule" id="PRU01240"/>
    </source>
</evidence>
<feature type="active site" description="Charge relay system" evidence="11 12">
    <location>
        <position position="175"/>
    </location>
</feature>
<evidence type="ECO:0000313" key="19">
    <source>
        <dbReference type="Proteomes" id="UP001058974"/>
    </source>
</evidence>
<feature type="non-terminal residue" evidence="18">
    <location>
        <position position="1"/>
    </location>
</feature>
<dbReference type="Pfam" id="PF17766">
    <property type="entry name" value="fn3_6"/>
    <property type="match status" value="1"/>
</dbReference>
<protein>
    <recommendedName>
        <fullName evidence="20">Subtilisin-like protease</fullName>
    </recommendedName>
</protein>
<comment type="subcellular location">
    <subcellularLocation>
        <location evidence="2">Secreted</location>
        <location evidence="2">Extracellular space</location>
        <location evidence="2">Apoplast</location>
    </subcellularLocation>
</comment>
<evidence type="ECO:0000256" key="10">
    <source>
        <dbReference type="ARBA" id="ARBA00023180"/>
    </source>
</evidence>
<dbReference type="GO" id="GO:0009609">
    <property type="term" value="P:response to symbiotic bacterium"/>
    <property type="evidence" value="ECO:0007669"/>
    <property type="project" value="UniProtKB-ARBA"/>
</dbReference>
<dbReference type="InterPro" id="IPR000209">
    <property type="entry name" value="Peptidase_S8/S53_dom"/>
</dbReference>
<dbReference type="PROSITE" id="PS00138">
    <property type="entry name" value="SUBTILASE_SER"/>
    <property type="match status" value="1"/>
</dbReference>
<proteinExistence type="inferred from homology"/>
<evidence type="ECO:0000256" key="6">
    <source>
        <dbReference type="ARBA" id="ARBA00022670"/>
    </source>
</evidence>
<dbReference type="InterPro" id="IPR046450">
    <property type="entry name" value="PA_dom_sf"/>
</dbReference>
<dbReference type="InterPro" id="IPR003137">
    <property type="entry name" value="PA_domain"/>
</dbReference>
<dbReference type="GO" id="GO:0048046">
    <property type="term" value="C:apoplast"/>
    <property type="evidence" value="ECO:0007669"/>
    <property type="project" value="UniProtKB-SubCell"/>
</dbReference>
<comment type="caution">
    <text evidence="18">The sequence shown here is derived from an EMBL/GenBank/DDBJ whole genome shotgun (WGS) entry which is preliminary data.</text>
</comment>
<evidence type="ECO:0000256" key="11">
    <source>
        <dbReference type="PIRSR" id="PIRSR615500-1"/>
    </source>
</evidence>
<keyword evidence="6 12" id="KW-0645">Protease</keyword>
<keyword evidence="7" id="KW-0732">Signal</keyword>
<dbReference type="Gene3D" id="3.40.50.200">
    <property type="entry name" value="Peptidase S8/S53 domain"/>
    <property type="match status" value="1"/>
</dbReference>
<keyword evidence="19" id="KW-1185">Reference proteome</keyword>
<dbReference type="CDD" id="cd02120">
    <property type="entry name" value="PA_subtilisin_like"/>
    <property type="match status" value="1"/>
</dbReference>
<accession>A0A9D4XBF7</accession>
<dbReference type="InterPro" id="IPR015500">
    <property type="entry name" value="Peptidase_S8_subtilisin-rel"/>
</dbReference>
<organism evidence="18 19">
    <name type="scientific">Pisum sativum</name>
    <name type="common">Garden pea</name>
    <name type="synonym">Lathyrus oleraceus</name>
    <dbReference type="NCBI Taxonomy" id="3888"/>
    <lineage>
        <taxon>Eukaryota</taxon>
        <taxon>Viridiplantae</taxon>
        <taxon>Streptophyta</taxon>
        <taxon>Embryophyta</taxon>
        <taxon>Tracheophyta</taxon>
        <taxon>Spermatophyta</taxon>
        <taxon>Magnoliopsida</taxon>
        <taxon>eudicotyledons</taxon>
        <taxon>Gunneridae</taxon>
        <taxon>Pentapetalae</taxon>
        <taxon>rosids</taxon>
        <taxon>fabids</taxon>
        <taxon>Fabales</taxon>
        <taxon>Fabaceae</taxon>
        <taxon>Papilionoideae</taxon>
        <taxon>50 kb inversion clade</taxon>
        <taxon>NPAAA clade</taxon>
        <taxon>Hologalegina</taxon>
        <taxon>IRL clade</taxon>
        <taxon>Fabeae</taxon>
        <taxon>Lathyrus</taxon>
    </lineage>
</organism>
<keyword evidence="4" id="KW-0052">Apoplast</keyword>
<evidence type="ECO:0000256" key="3">
    <source>
        <dbReference type="ARBA" id="ARBA00011073"/>
    </source>
</evidence>
<evidence type="ECO:0008006" key="20">
    <source>
        <dbReference type="Google" id="ProtNLM"/>
    </source>
</evidence>
<dbReference type="FunFam" id="3.30.70.80:FF:000002">
    <property type="entry name" value="Subtilisin-like protease SBT5.3"/>
    <property type="match status" value="1"/>
</dbReference>
<dbReference type="CDD" id="cd04852">
    <property type="entry name" value="Peptidases_S8_3"/>
    <property type="match status" value="1"/>
</dbReference>
<keyword evidence="10" id="KW-0325">Glycoprotein</keyword>
<dbReference type="GO" id="GO:0009610">
    <property type="term" value="P:response to symbiotic fungus"/>
    <property type="evidence" value="ECO:0007669"/>
    <property type="project" value="UniProtKB-ARBA"/>
</dbReference>
<dbReference type="Gene3D" id="3.50.30.30">
    <property type="match status" value="1"/>
</dbReference>
<dbReference type="GO" id="GO:0004252">
    <property type="term" value="F:serine-type endopeptidase activity"/>
    <property type="evidence" value="ECO:0007669"/>
    <property type="project" value="UniProtKB-UniRule"/>
</dbReference>
<dbReference type="InterPro" id="IPR041469">
    <property type="entry name" value="Subtilisin-like_FN3"/>
</dbReference>
<dbReference type="InterPro" id="IPR034197">
    <property type="entry name" value="Peptidases_S8_3"/>
</dbReference>
<name>A0A9D4XBF7_PEA</name>
<dbReference type="Pfam" id="PF02225">
    <property type="entry name" value="PA"/>
    <property type="match status" value="1"/>
</dbReference>
<dbReference type="InterPro" id="IPR036852">
    <property type="entry name" value="Peptidase_S8/S53_dom_sf"/>
</dbReference>
<comment type="similarity">
    <text evidence="3 12">Belongs to the peptidase S8 family.</text>
</comment>
<dbReference type="SUPFAM" id="SSF52025">
    <property type="entry name" value="PA domain"/>
    <property type="match status" value="1"/>
</dbReference>
<dbReference type="AlphaFoldDB" id="A0A9D4XBF7"/>
<feature type="domain" description="Peptidase S8/S53" evidence="14">
    <location>
        <begin position="166"/>
        <end position="619"/>
    </location>
</feature>
<evidence type="ECO:0000259" key="17">
    <source>
        <dbReference type="Pfam" id="PF17766"/>
    </source>
</evidence>
<feature type="active site" description="Charge relay system" evidence="11 12">
    <location>
        <position position="248"/>
    </location>
</feature>
<feature type="active site" description="Charge relay system" evidence="11 12">
    <location>
        <position position="582"/>
    </location>
</feature>
<dbReference type="Pfam" id="PF05922">
    <property type="entry name" value="Inhibitor_I9"/>
    <property type="match status" value="1"/>
</dbReference>
<dbReference type="InterPro" id="IPR010259">
    <property type="entry name" value="S8pro/Inhibitor_I9"/>
</dbReference>
<evidence type="ECO:0000313" key="18">
    <source>
        <dbReference type="EMBL" id="KAI5417288.1"/>
    </source>
</evidence>
<dbReference type="Gene3D" id="3.30.70.80">
    <property type="entry name" value="Peptidase S8 propeptide/proteinase inhibitor I9"/>
    <property type="match status" value="1"/>
</dbReference>
<dbReference type="FunFam" id="3.50.30.30:FF:000005">
    <property type="entry name" value="subtilisin-like protease SBT1.5"/>
    <property type="match status" value="1"/>
</dbReference>
<evidence type="ECO:0000256" key="8">
    <source>
        <dbReference type="ARBA" id="ARBA00022801"/>
    </source>
</evidence>
<evidence type="ECO:0000259" key="16">
    <source>
        <dbReference type="Pfam" id="PF05922"/>
    </source>
</evidence>
<dbReference type="GO" id="GO:0006508">
    <property type="term" value="P:proteolysis"/>
    <property type="evidence" value="ECO:0007669"/>
    <property type="project" value="UniProtKB-KW"/>
</dbReference>
<dbReference type="InterPro" id="IPR023828">
    <property type="entry name" value="Peptidase_S8_Ser-AS"/>
</dbReference>
<reference evidence="18 19" key="1">
    <citation type="journal article" date="2022" name="Nat. Genet.">
        <title>Improved pea reference genome and pan-genome highlight genomic features and evolutionary characteristics.</title>
        <authorList>
            <person name="Yang T."/>
            <person name="Liu R."/>
            <person name="Luo Y."/>
            <person name="Hu S."/>
            <person name="Wang D."/>
            <person name="Wang C."/>
            <person name="Pandey M.K."/>
            <person name="Ge S."/>
            <person name="Xu Q."/>
            <person name="Li N."/>
            <person name="Li G."/>
            <person name="Huang Y."/>
            <person name="Saxena R.K."/>
            <person name="Ji Y."/>
            <person name="Li M."/>
            <person name="Yan X."/>
            <person name="He Y."/>
            <person name="Liu Y."/>
            <person name="Wang X."/>
            <person name="Xiang C."/>
            <person name="Varshney R.K."/>
            <person name="Ding H."/>
            <person name="Gao S."/>
            <person name="Zong X."/>
        </authorList>
    </citation>
    <scope>NUCLEOTIDE SEQUENCE [LARGE SCALE GENOMIC DNA]</scope>
    <source>
        <strain evidence="18 19">cv. Zhongwan 6</strain>
    </source>
</reference>
<keyword evidence="9 12" id="KW-0720">Serine protease</keyword>
<dbReference type="InterPro" id="IPR037045">
    <property type="entry name" value="S8pro/Inhibitor_I9_sf"/>
</dbReference>
<feature type="transmembrane region" description="Helical" evidence="13">
    <location>
        <begin position="27"/>
        <end position="45"/>
    </location>
</feature>
<comment type="function">
    <text evidence="1">Required for arbuscular mycorrhiza (AM) development during AM symbiosis with AM fungi (e.g. Glomeromycota intraradices).</text>
</comment>
<evidence type="ECO:0000256" key="9">
    <source>
        <dbReference type="ARBA" id="ARBA00022825"/>
    </source>
</evidence>
<keyword evidence="13" id="KW-0812">Transmembrane</keyword>
<dbReference type="SUPFAM" id="SSF52743">
    <property type="entry name" value="Subtilisin-like"/>
    <property type="match status" value="1"/>
</dbReference>
<evidence type="ECO:0000256" key="7">
    <source>
        <dbReference type="ARBA" id="ARBA00022729"/>
    </source>
</evidence>
<gene>
    <name evidence="18" type="ORF">KIW84_042048</name>
</gene>
<feature type="domain" description="Subtilisin-like protease fibronectin type-III" evidence="17">
    <location>
        <begin position="700"/>
        <end position="799"/>
    </location>
</feature>
<dbReference type="Gene3D" id="2.60.40.2310">
    <property type="match status" value="1"/>
</dbReference>
<dbReference type="Gramene" id="Psat04G0204800-T1">
    <property type="protein sequence ID" value="KAI5417288.1"/>
    <property type="gene ID" value="KIW84_042048"/>
</dbReference>
<keyword evidence="8 12" id="KW-0378">Hydrolase</keyword>
<dbReference type="Pfam" id="PF00082">
    <property type="entry name" value="Peptidase_S8"/>
    <property type="match status" value="1"/>
</dbReference>
<evidence type="ECO:0000256" key="5">
    <source>
        <dbReference type="ARBA" id="ARBA00022525"/>
    </source>
</evidence>
<feature type="domain" description="PA" evidence="15">
    <location>
        <begin position="432"/>
        <end position="497"/>
    </location>
</feature>
<evidence type="ECO:0000259" key="14">
    <source>
        <dbReference type="Pfam" id="PF00082"/>
    </source>
</evidence>
<dbReference type="FunFam" id="3.40.50.200:FF:000006">
    <property type="entry name" value="Subtilisin-like protease SBT1.5"/>
    <property type="match status" value="1"/>
</dbReference>
<dbReference type="InterPro" id="IPR045051">
    <property type="entry name" value="SBT"/>
</dbReference>
<evidence type="ECO:0000256" key="4">
    <source>
        <dbReference type="ARBA" id="ARBA00022523"/>
    </source>
</evidence>
<keyword evidence="5" id="KW-0964">Secreted</keyword>
<dbReference type="PANTHER" id="PTHR10795">
    <property type="entry name" value="PROPROTEIN CONVERTASE SUBTILISIN/KEXIN"/>
    <property type="match status" value="1"/>
</dbReference>
<dbReference type="PROSITE" id="PS51892">
    <property type="entry name" value="SUBTILASE"/>
    <property type="match status" value="1"/>
</dbReference>
<dbReference type="Proteomes" id="UP001058974">
    <property type="component" value="Chromosome 4"/>
</dbReference>
<dbReference type="PRINTS" id="PR00723">
    <property type="entry name" value="SUBTILISIN"/>
</dbReference>
<evidence type="ECO:0000256" key="2">
    <source>
        <dbReference type="ARBA" id="ARBA00004271"/>
    </source>
</evidence>
<evidence type="ECO:0000259" key="15">
    <source>
        <dbReference type="Pfam" id="PF02225"/>
    </source>
</evidence>
<dbReference type="EMBL" id="JAMSHJ010000004">
    <property type="protein sequence ID" value="KAI5417288.1"/>
    <property type="molecule type" value="Genomic_DNA"/>
</dbReference>
<sequence>SYKSKEIRHLHITDIYFSKQTIFMRETMSSSICHMLISLLLFVSLQHTLAIKQSYIVYLGSHSFGSNPSSFDLESVTNSHYNLLGSYVGSTEKAKEAIFYSYNRYINGFAAILDEDEAANVAKHPNVVSIFLNKRNELHTTQSWEFLGLERGGEYPTDSLWKKTLGEDIIIGNLDSGVWPESKSFSDEGYGPIPKKWKGICQVTNGNSEKFYCNRKLIGARYFKKGFLAETNGAPNATVDSARDTQGHGTHTLSTAGGNFVAGVNVLGYGNGTASGGSPKARVAAYKVCWEGCYDADILAGFEAAISDGVDVLSVSLGGHLPPEFSTNVISIGSFHAIANNIIVVASGGNSGPEPFSVVNVEPWILTVAASTIDRDFASYVILGNKKIYKGASLSELNLPPNKLYPLISGVDAKFDKVHPYDGSICIEDALDPKKVKGKILVCLRGETARIDKGVQASRVGAVGMILVNDEDSANGVIADLHVLPATNVGFADGSAIYNYINHTKSPVAYITKVKTELGIKSSPTMASFSSRGPNELDYSILKPDITAPGVNIIAAYTLANSPTDEPSDKRRIPFVAMSGTSMSCPHVAGLVALLKSIHPDWSPAAIKSAIMTTATTKANDRGEISDSSLPKPTDPFASSAFTYGAGHVRPNLAVDPGLIYDLNVTDYMNYLCSRGYNSSQLKVFYAKPYTCPKSFSLVDLNYPTMTVAKFKSRQPLNVTRTVTNVGSPSEYRVKIEEPPQFHVRVEPEILRFEHKGEKKEFKVTFTMKPGSEYPPYYYTFGELIWTDGKHRVRTLISIRYPDE</sequence>
<evidence type="ECO:0000256" key="1">
    <source>
        <dbReference type="ARBA" id="ARBA00002076"/>
    </source>
</evidence>
<keyword evidence="13" id="KW-0472">Membrane</keyword>
<feature type="domain" description="Inhibitor I9" evidence="16">
    <location>
        <begin position="54"/>
        <end position="139"/>
    </location>
</feature>